<comment type="caution">
    <text evidence="3">The sequence shown here is derived from an EMBL/GenBank/DDBJ whole genome shotgun (WGS) entry which is preliminary data.</text>
</comment>
<proteinExistence type="predicted"/>
<gene>
    <name evidence="3" type="ORF">Agabi119p4_2816</name>
</gene>
<feature type="compositionally biased region" description="Polar residues" evidence="1">
    <location>
        <begin position="91"/>
        <end position="102"/>
    </location>
</feature>
<evidence type="ECO:0000313" key="3">
    <source>
        <dbReference type="EMBL" id="KAF7778471.1"/>
    </source>
</evidence>
<feature type="compositionally biased region" description="Low complexity" evidence="1">
    <location>
        <begin position="109"/>
        <end position="125"/>
    </location>
</feature>
<sequence length="457" mass="47594">MSCTSSPTLTSTHLVVTDSLSTSTTTHVTTLPPSTTTITITPPCPSSLSVCPSLPPSVTTSEIPGETTTSVETVTITVPVTSSQLTTLFGTSCTQSDDSTNDPTPPVTSEPTTTTTTSTSTTSFSTPPPTVIVSESKSTQPDGVVTPVMHTVTSTLPPVAILPSATLNTNAGGSGNSDSPQHLGPIIGGTVGGVIGLSVIVLLAWLFVRRKRWDDIFDNDDAVPSMAATASFRGEKPAQSTPRPYQYGLVGYTESQSLTSSSPNSRRPLSLTDEFDSHHRNNSTTPLLATPATGVSTSINASVSRPVSATSAQGYDANAQNTSWDPNRLYGEPTQQLLQSTQVAAHPIDVVAGVAAVRTSLGDPHHRAGSPVSFQERRVLQVMNADSTPLSPSSPAPRPSTPAGRSSLDPQRDNNCRVIINGEKAPIVHLDGSRYQEGAAGSSYGPTDATMPPSYSR</sequence>
<name>A0A8H7F602_AGABI</name>
<feature type="compositionally biased region" description="Low complexity" evidence="1">
    <location>
        <begin position="255"/>
        <end position="272"/>
    </location>
</feature>
<dbReference type="AlphaFoldDB" id="A0A8H7F602"/>
<protein>
    <submittedName>
        <fullName evidence="3">Uncharacterized protein</fullName>
    </submittedName>
</protein>
<feature type="region of interest" description="Disordered" evidence="1">
    <location>
        <begin position="427"/>
        <end position="457"/>
    </location>
</feature>
<evidence type="ECO:0000256" key="1">
    <source>
        <dbReference type="SAM" id="MobiDB-lite"/>
    </source>
</evidence>
<keyword evidence="2" id="KW-0812">Transmembrane</keyword>
<feature type="region of interest" description="Disordered" evidence="1">
    <location>
        <begin position="385"/>
        <end position="413"/>
    </location>
</feature>
<organism evidence="3 4">
    <name type="scientific">Agaricus bisporus var. burnettii</name>
    <dbReference type="NCBI Taxonomy" id="192524"/>
    <lineage>
        <taxon>Eukaryota</taxon>
        <taxon>Fungi</taxon>
        <taxon>Dikarya</taxon>
        <taxon>Basidiomycota</taxon>
        <taxon>Agaricomycotina</taxon>
        <taxon>Agaricomycetes</taxon>
        <taxon>Agaricomycetidae</taxon>
        <taxon>Agaricales</taxon>
        <taxon>Agaricineae</taxon>
        <taxon>Agaricaceae</taxon>
        <taxon>Agaricus</taxon>
    </lineage>
</organism>
<feature type="region of interest" description="Disordered" evidence="1">
    <location>
        <begin position="91"/>
        <end position="142"/>
    </location>
</feature>
<keyword evidence="2" id="KW-0472">Membrane</keyword>
<accession>A0A8H7F602</accession>
<feature type="compositionally biased region" description="Polar residues" evidence="1">
    <location>
        <begin position="282"/>
        <end position="292"/>
    </location>
</feature>
<evidence type="ECO:0000313" key="4">
    <source>
        <dbReference type="Proteomes" id="UP000629468"/>
    </source>
</evidence>
<dbReference type="EMBL" id="JABXXO010000004">
    <property type="protein sequence ID" value="KAF7778471.1"/>
    <property type="molecule type" value="Genomic_DNA"/>
</dbReference>
<dbReference type="Proteomes" id="UP000629468">
    <property type="component" value="Unassembled WGS sequence"/>
</dbReference>
<evidence type="ECO:0000256" key="2">
    <source>
        <dbReference type="SAM" id="Phobius"/>
    </source>
</evidence>
<keyword evidence="2" id="KW-1133">Transmembrane helix</keyword>
<feature type="transmembrane region" description="Helical" evidence="2">
    <location>
        <begin position="186"/>
        <end position="208"/>
    </location>
</feature>
<reference evidence="3 4" key="1">
    <citation type="journal article" name="Sci. Rep.">
        <title>Telomere-to-telomere assembled and centromere annotated genomes of the two main subspecies of the button mushroom Agaricus bisporus reveal especially polymorphic chromosome ends.</title>
        <authorList>
            <person name="Sonnenberg A.S.M."/>
            <person name="Sedaghat-Telgerd N."/>
            <person name="Lavrijssen B."/>
            <person name="Ohm R.A."/>
            <person name="Hendrickx P.M."/>
            <person name="Scholtmeijer K."/>
            <person name="Baars J.J.P."/>
            <person name="van Peer A."/>
        </authorList>
    </citation>
    <scope>NUCLEOTIDE SEQUENCE [LARGE SCALE GENOMIC DNA]</scope>
    <source>
        <strain evidence="3 4">H119_p4</strain>
    </source>
</reference>
<feature type="region of interest" description="Disordered" evidence="1">
    <location>
        <begin position="255"/>
        <end position="292"/>
    </location>
</feature>